<accession>A0A0K1ECL5</accession>
<sequence length="78" mass="8202">MARYAARRGYTETSLRNWAAAEGTWSGAPGLVRLVVAAPARDREIVVEVGAARIRVTTTFDAELLRAVVAALSAGGST</sequence>
<evidence type="ECO:0000313" key="2">
    <source>
        <dbReference type="Proteomes" id="UP000067626"/>
    </source>
</evidence>
<protein>
    <submittedName>
        <fullName evidence="1">Uncharacterized protein</fullName>
    </submittedName>
</protein>
<dbReference type="EMBL" id="CP012159">
    <property type="protein sequence ID" value="AKT38323.1"/>
    <property type="molecule type" value="Genomic_DNA"/>
</dbReference>
<dbReference type="KEGG" id="ccro:CMC5_024680"/>
<dbReference type="AlphaFoldDB" id="A0A0K1ECL5"/>
<reference evidence="1 2" key="1">
    <citation type="submission" date="2015-07" db="EMBL/GenBank/DDBJ databases">
        <title>Genome analysis of myxobacterium Chondromyces crocatus Cm c5 reveals a high potential for natural compound synthesis and the genetic basis for the loss of fruiting body formation.</title>
        <authorList>
            <person name="Zaburannyi N."/>
            <person name="Bunk B."/>
            <person name="Maier J."/>
            <person name="Overmann J."/>
            <person name="Mueller R."/>
        </authorList>
    </citation>
    <scope>NUCLEOTIDE SEQUENCE [LARGE SCALE GENOMIC DNA]</scope>
    <source>
        <strain evidence="1 2">Cm c5</strain>
    </source>
</reference>
<gene>
    <name evidence="1" type="ORF">CMC5_024680</name>
</gene>
<proteinExistence type="predicted"/>
<dbReference type="STRING" id="52.CMC5_024680"/>
<name>A0A0K1ECL5_CHOCO</name>
<evidence type="ECO:0000313" key="1">
    <source>
        <dbReference type="EMBL" id="AKT38323.1"/>
    </source>
</evidence>
<dbReference type="Proteomes" id="UP000067626">
    <property type="component" value="Chromosome"/>
</dbReference>
<organism evidence="1 2">
    <name type="scientific">Chondromyces crocatus</name>
    <dbReference type="NCBI Taxonomy" id="52"/>
    <lineage>
        <taxon>Bacteria</taxon>
        <taxon>Pseudomonadati</taxon>
        <taxon>Myxococcota</taxon>
        <taxon>Polyangia</taxon>
        <taxon>Polyangiales</taxon>
        <taxon>Polyangiaceae</taxon>
        <taxon>Chondromyces</taxon>
    </lineage>
</organism>
<keyword evidence="2" id="KW-1185">Reference proteome</keyword>